<dbReference type="EMBL" id="LR746265">
    <property type="protein sequence ID" value="CAA7392128.1"/>
    <property type="molecule type" value="Genomic_DNA"/>
</dbReference>
<proteinExistence type="predicted"/>
<reference evidence="2" key="1">
    <citation type="submission" date="2020-02" db="EMBL/GenBank/DDBJ databases">
        <authorList>
            <person name="Scholz U."/>
            <person name="Mascher M."/>
            <person name="Fiebig A."/>
        </authorList>
    </citation>
    <scope>NUCLEOTIDE SEQUENCE</scope>
</reference>
<name>A0A7I8K629_SPIIN</name>
<keyword evidence="3" id="KW-1185">Reference proteome</keyword>
<evidence type="ECO:0000313" key="2">
    <source>
        <dbReference type="EMBL" id="CAA7392128.1"/>
    </source>
</evidence>
<gene>
    <name evidence="1" type="ORF">SI7747_02003082</name>
    <name evidence="2" type="ORF">SI8410_02003306</name>
</gene>
<evidence type="ECO:0000313" key="1">
    <source>
        <dbReference type="EMBL" id="CAA2616869.1"/>
    </source>
</evidence>
<accession>A0A7I8K629</accession>
<evidence type="ECO:0000313" key="3">
    <source>
        <dbReference type="Proteomes" id="UP000663760"/>
    </source>
</evidence>
<dbReference type="AlphaFoldDB" id="A0A7I8K629"/>
<dbReference type="EMBL" id="LR743589">
    <property type="protein sequence ID" value="CAA2616869.1"/>
    <property type="molecule type" value="Genomic_DNA"/>
</dbReference>
<sequence>MIWLSKNLGISSPTLMPIYLIIRI</sequence>
<organism evidence="2 3">
    <name type="scientific">Spirodela intermedia</name>
    <name type="common">Intermediate duckweed</name>
    <dbReference type="NCBI Taxonomy" id="51605"/>
    <lineage>
        <taxon>Eukaryota</taxon>
        <taxon>Viridiplantae</taxon>
        <taxon>Streptophyta</taxon>
        <taxon>Embryophyta</taxon>
        <taxon>Tracheophyta</taxon>
        <taxon>Spermatophyta</taxon>
        <taxon>Magnoliopsida</taxon>
        <taxon>Liliopsida</taxon>
        <taxon>Araceae</taxon>
        <taxon>Lemnoideae</taxon>
        <taxon>Spirodela</taxon>
    </lineage>
</organism>
<protein>
    <submittedName>
        <fullName evidence="2">Uncharacterized protein</fullName>
    </submittedName>
</protein>
<dbReference type="Proteomes" id="UP000663760">
    <property type="component" value="Chromosome 2"/>
</dbReference>